<gene>
    <name evidence="1" type="ORF">FIBSPDRAFT_858279</name>
</gene>
<dbReference type="AlphaFoldDB" id="A0A166M6G9"/>
<keyword evidence="2" id="KW-1185">Reference proteome</keyword>
<sequence>METDMMNLKLSETQKENLRARWRQNETDYLRDQRRKDGASAFIKLRAIGRGLSSFLLLIAALV</sequence>
<accession>A0A166M6G9</accession>
<protein>
    <submittedName>
        <fullName evidence="1">Uncharacterized protein</fullName>
    </submittedName>
</protein>
<proteinExistence type="predicted"/>
<feature type="non-terminal residue" evidence="1">
    <location>
        <position position="63"/>
    </location>
</feature>
<evidence type="ECO:0000313" key="2">
    <source>
        <dbReference type="Proteomes" id="UP000076532"/>
    </source>
</evidence>
<dbReference type="EMBL" id="KV417531">
    <property type="protein sequence ID" value="KZP23686.1"/>
    <property type="molecule type" value="Genomic_DNA"/>
</dbReference>
<dbReference type="OrthoDB" id="3638488at2759"/>
<name>A0A166M6G9_9AGAM</name>
<evidence type="ECO:0000313" key="1">
    <source>
        <dbReference type="EMBL" id="KZP23686.1"/>
    </source>
</evidence>
<reference evidence="1 2" key="1">
    <citation type="journal article" date="2016" name="Mol. Biol. Evol.">
        <title>Comparative Genomics of Early-Diverging Mushroom-Forming Fungi Provides Insights into the Origins of Lignocellulose Decay Capabilities.</title>
        <authorList>
            <person name="Nagy L.G."/>
            <person name="Riley R."/>
            <person name="Tritt A."/>
            <person name="Adam C."/>
            <person name="Daum C."/>
            <person name="Floudas D."/>
            <person name="Sun H."/>
            <person name="Yadav J.S."/>
            <person name="Pangilinan J."/>
            <person name="Larsson K.H."/>
            <person name="Matsuura K."/>
            <person name="Barry K."/>
            <person name="Labutti K."/>
            <person name="Kuo R."/>
            <person name="Ohm R.A."/>
            <person name="Bhattacharya S.S."/>
            <person name="Shirouzu T."/>
            <person name="Yoshinaga Y."/>
            <person name="Martin F.M."/>
            <person name="Grigoriev I.V."/>
            <person name="Hibbett D.S."/>
        </authorList>
    </citation>
    <scope>NUCLEOTIDE SEQUENCE [LARGE SCALE GENOMIC DNA]</scope>
    <source>
        <strain evidence="1 2">CBS 109695</strain>
    </source>
</reference>
<organism evidence="1 2">
    <name type="scientific">Athelia psychrophila</name>
    <dbReference type="NCBI Taxonomy" id="1759441"/>
    <lineage>
        <taxon>Eukaryota</taxon>
        <taxon>Fungi</taxon>
        <taxon>Dikarya</taxon>
        <taxon>Basidiomycota</taxon>
        <taxon>Agaricomycotina</taxon>
        <taxon>Agaricomycetes</taxon>
        <taxon>Agaricomycetidae</taxon>
        <taxon>Atheliales</taxon>
        <taxon>Atheliaceae</taxon>
        <taxon>Athelia</taxon>
    </lineage>
</organism>
<dbReference type="Proteomes" id="UP000076532">
    <property type="component" value="Unassembled WGS sequence"/>
</dbReference>
<dbReference type="STRING" id="436010.A0A166M6G9"/>